<sequence length="168" mass="18946">MEEKLIEHIISIGNPVLGVFRYLVLQLPEGWIVKSSEIPPEISYTTEYNGIGYVVDGLSHNYITSVLGEEMLQLTIKCSKIRGELSISTRGLENYSLGRTHIANHPCLYVYGEKPVGFLRKERMRYLAMVFDCSFTGRRIELRLLGKQSSGVIIEGLIPALEQSRCHG</sequence>
<evidence type="ECO:0000313" key="1">
    <source>
        <dbReference type="EMBL" id="HIQ30381.1"/>
    </source>
</evidence>
<dbReference type="Proteomes" id="UP000608579">
    <property type="component" value="Unassembled WGS sequence"/>
</dbReference>
<organism evidence="1 2">
    <name type="scientific">Caldiarchaeum subterraneum</name>
    <dbReference type="NCBI Taxonomy" id="311458"/>
    <lineage>
        <taxon>Archaea</taxon>
        <taxon>Nitrososphaerota</taxon>
        <taxon>Candidatus Caldarchaeales</taxon>
        <taxon>Candidatus Caldarchaeaceae</taxon>
        <taxon>Candidatus Caldarchaeum</taxon>
    </lineage>
</organism>
<proteinExistence type="predicted"/>
<protein>
    <submittedName>
        <fullName evidence="1">Uncharacterized protein</fullName>
    </submittedName>
</protein>
<comment type="caution">
    <text evidence="1">The sequence shown here is derived from an EMBL/GenBank/DDBJ whole genome shotgun (WGS) entry which is preliminary data.</text>
</comment>
<dbReference type="EMBL" id="DQVM01000146">
    <property type="protein sequence ID" value="HIQ30381.1"/>
    <property type="molecule type" value="Genomic_DNA"/>
</dbReference>
<reference evidence="1" key="1">
    <citation type="journal article" date="2020" name="ISME J.">
        <title>Gammaproteobacteria mediating utilization of methyl-, sulfur- and petroleum organic compounds in deep ocean hydrothermal plumes.</title>
        <authorList>
            <person name="Zhou Z."/>
            <person name="Liu Y."/>
            <person name="Pan J."/>
            <person name="Cron B.R."/>
            <person name="Toner B.M."/>
            <person name="Anantharaman K."/>
            <person name="Breier J.A."/>
            <person name="Dick G.J."/>
            <person name="Li M."/>
        </authorList>
    </citation>
    <scope>NUCLEOTIDE SEQUENCE</scope>
    <source>
        <strain evidence="1">SZUA-1515</strain>
    </source>
</reference>
<name>A0A832ZXJ3_CALS0</name>
<dbReference type="AlphaFoldDB" id="A0A832ZXJ3"/>
<gene>
    <name evidence="1" type="ORF">EYH45_07460</name>
</gene>
<evidence type="ECO:0000313" key="2">
    <source>
        <dbReference type="Proteomes" id="UP000608579"/>
    </source>
</evidence>
<accession>A0A832ZXJ3</accession>